<dbReference type="Pfam" id="PF01208">
    <property type="entry name" value="URO-D"/>
    <property type="match status" value="2"/>
</dbReference>
<comment type="similarity">
    <text evidence="3 15">Belongs to the uroporphyrinogen decarboxylase family.</text>
</comment>
<dbReference type="PANTHER" id="PTHR21091">
    <property type="entry name" value="METHYLTETRAHYDROFOLATE:HOMOCYSTEINE METHYLTRANSFERASE RELATED"/>
    <property type="match status" value="1"/>
</dbReference>
<evidence type="ECO:0000256" key="12">
    <source>
        <dbReference type="ARBA" id="ARBA00047341"/>
    </source>
</evidence>
<dbReference type="OrthoDB" id="339900at2759"/>
<keyword evidence="10 14" id="KW-0627">Porphyrin biosynthesis</keyword>
<dbReference type="Gene3D" id="3.20.20.210">
    <property type="match status" value="1"/>
</dbReference>
<dbReference type="HOGENOM" id="CLU_040933_0_0_1"/>
<dbReference type="EMBL" id="ALBS01000057">
    <property type="protein sequence ID" value="EJT51382.1"/>
    <property type="molecule type" value="Genomic_DNA"/>
</dbReference>
<dbReference type="PROSITE" id="PS00907">
    <property type="entry name" value="UROD_2"/>
    <property type="match status" value="1"/>
</dbReference>
<dbReference type="GO" id="GO:0005829">
    <property type="term" value="C:cytosol"/>
    <property type="evidence" value="ECO:0007669"/>
    <property type="project" value="UniProtKB-SubCell"/>
</dbReference>
<evidence type="ECO:0000256" key="4">
    <source>
        <dbReference type="ARBA" id="ARBA00011738"/>
    </source>
</evidence>
<evidence type="ECO:0000256" key="3">
    <source>
        <dbReference type="ARBA" id="ARBA00009935"/>
    </source>
</evidence>
<evidence type="ECO:0000313" key="19">
    <source>
        <dbReference type="Proteomes" id="UP000002748"/>
    </source>
</evidence>
<dbReference type="RefSeq" id="XP_014183065.1">
    <property type="nucleotide sequence ID" value="XM_014327590.1"/>
</dbReference>
<evidence type="ECO:0000259" key="17">
    <source>
        <dbReference type="PROSITE" id="PS00907"/>
    </source>
</evidence>
<feature type="domain" description="Uroporphyrinogen decarboxylase (URO-D)" evidence="17">
    <location>
        <begin position="253"/>
        <end position="269"/>
    </location>
</feature>
<dbReference type="GO" id="GO:0004853">
    <property type="term" value="F:uroporphyrinogen decarboxylase activity"/>
    <property type="evidence" value="ECO:0007669"/>
    <property type="project" value="UniProtKB-EC"/>
</dbReference>
<evidence type="ECO:0000313" key="18">
    <source>
        <dbReference type="EMBL" id="EJT51382.1"/>
    </source>
</evidence>
<keyword evidence="7" id="KW-0963">Cytoplasm</keyword>
<feature type="domain" description="Uroporphyrinogen decarboxylase (URO-D)" evidence="16">
    <location>
        <begin position="43"/>
        <end position="52"/>
    </location>
</feature>
<evidence type="ECO:0000256" key="5">
    <source>
        <dbReference type="ARBA" id="ARBA00012288"/>
    </source>
</evidence>
<accession>J6F7Q7</accession>
<dbReference type="UniPathway" id="UPA00251">
    <property type="reaction ID" value="UER00321"/>
</dbReference>
<comment type="pathway">
    <text evidence="2 14">Porphyrin-containing compound metabolism; protoporphyrin-IX biosynthesis; coproporphyrinogen-III from 5-aminolevulinate: step 4/4.</text>
</comment>
<dbReference type="CDD" id="cd00717">
    <property type="entry name" value="URO-D"/>
    <property type="match status" value="1"/>
</dbReference>
<dbReference type="PROSITE" id="PS00906">
    <property type="entry name" value="UROD_1"/>
    <property type="match status" value="1"/>
</dbReference>
<reference evidence="18 19" key="1">
    <citation type="journal article" date="2012" name="Eukaryot. Cell">
        <title>Draft genome sequence of CBS 2479, the standard type strain of Trichosporon asahii.</title>
        <authorList>
            <person name="Yang R.Y."/>
            <person name="Li H.T."/>
            <person name="Zhu H."/>
            <person name="Zhou G.P."/>
            <person name="Wang M."/>
            <person name="Wang L."/>
        </authorList>
    </citation>
    <scope>NUCLEOTIDE SEQUENCE [LARGE SCALE GENOMIC DNA]</scope>
    <source>
        <strain evidence="19">ATCC 90039 / CBS 2479 / JCM 2466 / KCTC 7840 / NCYC 2677 / UAMH 7654</strain>
    </source>
</reference>
<dbReference type="InterPro" id="IPR000257">
    <property type="entry name" value="Uroporphyrinogen_deCOase"/>
</dbReference>
<comment type="catalytic activity">
    <reaction evidence="13">
        <text>uroporphyrinogen III + 4 H(+) = coproporphyrinogen III + 4 CO2</text>
        <dbReference type="Rhea" id="RHEA:19865"/>
        <dbReference type="ChEBI" id="CHEBI:15378"/>
        <dbReference type="ChEBI" id="CHEBI:16526"/>
        <dbReference type="ChEBI" id="CHEBI:57308"/>
        <dbReference type="ChEBI" id="CHEBI:57309"/>
        <dbReference type="EC" id="4.1.1.37"/>
    </reaction>
    <physiologicalReaction direction="left-to-right" evidence="13">
        <dbReference type="Rhea" id="RHEA:19866"/>
    </physiologicalReaction>
</comment>
<evidence type="ECO:0000259" key="16">
    <source>
        <dbReference type="PROSITE" id="PS00906"/>
    </source>
</evidence>
<evidence type="ECO:0000256" key="2">
    <source>
        <dbReference type="ARBA" id="ARBA00004804"/>
    </source>
</evidence>
<dbReference type="GO" id="GO:0006782">
    <property type="term" value="P:protoporphyrinogen IX biosynthetic process"/>
    <property type="evidence" value="ECO:0007669"/>
    <property type="project" value="UniProtKB-UniPathway"/>
</dbReference>
<sequence>MTTYKIPDLKLNNSWRELQKELPHIKNDLALRAARGEETPRAPVWVMRQAGRYLPERLLDIVLYYLGCSGSGHSFLVRGKDRGGRAKSHSDQRDAAPFEDAMFPSKYSASSRGANSAQLRFSCRELTSEFLEVRKHHSFFECCRKPELASKLTLQPIDRYPNLDASIIFCDILVVPQALGMEVIMEPSKGPVLPAPLRSPADLARLPDEQTEKAASTAKNPANHQVDVQKELGYVFDAVTMTRKGLAGRVPLIGFCGAPWTLMAYMCEGGGSKTFEHSKSWLYKWPEEAKALLHKIADVCADLLVGQVLAGASMLQVFDSWAGELTPYQFETFALPPLVHISRKVNYVLTHLGHPTVPMILFPRNVHSPQSLALLKPESIGYNVIGLDQGLDPVEAKKALPGMNLQGNFDPAILYGGKEGIEKEVERVCKRFHQNSGGWIANLGHGITPNVKPEDMGWFLECVHKYSKRN</sequence>
<keyword evidence="9 14" id="KW-0456">Lyase</keyword>
<comment type="caution">
    <text evidence="18">The sequence shown here is derived from an EMBL/GenBank/DDBJ whole genome shotgun (WGS) entry which is preliminary data.</text>
</comment>
<comment type="catalytic activity">
    <reaction evidence="12">
        <text>uroporphyrinogen I + 4 H(+) = coproporphyrinogen I + 4 CO2</text>
        <dbReference type="Rhea" id="RHEA:31239"/>
        <dbReference type="ChEBI" id="CHEBI:15378"/>
        <dbReference type="ChEBI" id="CHEBI:16526"/>
        <dbReference type="ChEBI" id="CHEBI:62626"/>
        <dbReference type="ChEBI" id="CHEBI:62631"/>
    </reaction>
    <physiologicalReaction direction="left-to-right" evidence="12">
        <dbReference type="Rhea" id="RHEA:31240"/>
    </physiologicalReaction>
</comment>
<comment type="subunit">
    <text evidence="4">Homodimer.</text>
</comment>
<dbReference type="EC" id="4.1.1.37" evidence="5 14"/>
<dbReference type="VEuPathDB" id="FungiDB:A1Q1_07354"/>
<dbReference type="AlphaFoldDB" id="J6F7Q7"/>
<evidence type="ECO:0000256" key="8">
    <source>
        <dbReference type="ARBA" id="ARBA00022793"/>
    </source>
</evidence>
<evidence type="ECO:0000256" key="10">
    <source>
        <dbReference type="ARBA" id="ARBA00023244"/>
    </source>
</evidence>
<evidence type="ECO:0000256" key="14">
    <source>
        <dbReference type="RuleBase" id="RU000554"/>
    </source>
</evidence>
<comment type="subcellular location">
    <subcellularLocation>
        <location evidence="1">Cytoplasm</location>
        <location evidence="1">Cytosol</location>
    </subcellularLocation>
</comment>
<dbReference type="Proteomes" id="UP000002748">
    <property type="component" value="Unassembled WGS sequence"/>
</dbReference>
<dbReference type="GeneID" id="25990866"/>
<gene>
    <name evidence="18" type="ORF">A1Q1_07354</name>
</gene>
<dbReference type="InterPro" id="IPR006361">
    <property type="entry name" value="Uroporphyrinogen_deCO2ase_HemE"/>
</dbReference>
<evidence type="ECO:0000256" key="7">
    <source>
        <dbReference type="ARBA" id="ARBA00022490"/>
    </source>
</evidence>
<keyword evidence="8 14" id="KW-0210">Decarboxylase</keyword>
<evidence type="ECO:0000256" key="1">
    <source>
        <dbReference type="ARBA" id="ARBA00004514"/>
    </source>
</evidence>
<comment type="function">
    <text evidence="11">Catalyzes the sequential decarboxylation of the four acetate side chains of uroporphyrinogen to form coproporphyrinogen and participates in the fifth step in the heme biosynthetic pathway. Isomer I or isomer III of uroporphyrinogen may serve as substrate, but only coproporphyrinogen III can ultimately be converted to heme. In vitro also decarboxylates pentacarboxylate porphyrinogen I.</text>
</comment>
<evidence type="ECO:0000256" key="6">
    <source>
        <dbReference type="ARBA" id="ARBA00014308"/>
    </source>
</evidence>
<name>J6F7Q7_TRIAS</name>
<evidence type="ECO:0000256" key="13">
    <source>
        <dbReference type="ARBA" id="ARBA00048411"/>
    </source>
</evidence>
<dbReference type="SUPFAM" id="SSF51726">
    <property type="entry name" value="UROD/MetE-like"/>
    <property type="match status" value="2"/>
</dbReference>
<evidence type="ECO:0000256" key="15">
    <source>
        <dbReference type="RuleBase" id="RU004169"/>
    </source>
</evidence>
<dbReference type="PANTHER" id="PTHR21091:SF169">
    <property type="entry name" value="UROPORPHYRINOGEN DECARBOXYLASE"/>
    <property type="match status" value="1"/>
</dbReference>
<dbReference type="FunFam" id="3.20.20.210:FF:000008">
    <property type="entry name" value="Uroporphyrinogen decarboxylase"/>
    <property type="match status" value="1"/>
</dbReference>
<proteinExistence type="inferred from homology"/>
<dbReference type="NCBIfam" id="TIGR01464">
    <property type="entry name" value="hemE"/>
    <property type="match status" value="1"/>
</dbReference>
<protein>
    <recommendedName>
        <fullName evidence="6 14">Uroporphyrinogen decarboxylase</fullName>
        <ecNumber evidence="5 14">4.1.1.37</ecNumber>
    </recommendedName>
</protein>
<dbReference type="KEGG" id="tasa:A1Q1_07354"/>
<evidence type="ECO:0000256" key="9">
    <source>
        <dbReference type="ARBA" id="ARBA00023239"/>
    </source>
</evidence>
<dbReference type="InterPro" id="IPR038071">
    <property type="entry name" value="UROD/MetE-like_sf"/>
</dbReference>
<organism evidence="18 19">
    <name type="scientific">Trichosporon asahii var. asahii (strain ATCC 90039 / CBS 2479 / JCM 2466 / KCTC 7840 / NBRC 103889/ NCYC 2677 / UAMH 7654)</name>
    <name type="common">Yeast</name>
    <dbReference type="NCBI Taxonomy" id="1186058"/>
    <lineage>
        <taxon>Eukaryota</taxon>
        <taxon>Fungi</taxon>
        <taxon>Dikarya</taxon>
        <taxon>Basidiomycota</taxon>
        <taxon>Agaricomycotina</taxon>
        <taxon>Tremellomycetes</taxon>
        <taxon>Trichosporonales</taxon>
        <taxon>Trichosporonaceae</taxon>
        <taxon>Trichosporon</taxon>
    </lineage>
</organism>
<evidence type="ECO:0000256" key="11">
    <source>
        <dbReference type="ARBA" id="ARBA00045708"/>
    </source>
</evidence>